<dbReference type="OrthoDB" id="2157595at2759"/>
<feature type="compositionally biased region" description="Polar residues" evidence="1">
    <location>
        <begin position="18"/>
        <end position="30"/>
    </location>
</feature>
<dbReference type="EMBL" id="VSWC01000157">
    <property type="protein sequence ID" value="KAA1074363.1"/>
    <property type="molecule type" value="Genomic_DNA"/>
</dbReference>
<dbReference type="AlphaFoldDB" id="A0A5B0ME19"/>
<feature type="compositionally biased region" description="Polar residues" evidence="1">
    <location>
        <begin position="107"/>
        <end position="123"/>
    </location>
</feature>
<feature type="compositionally biased region" description="Polar residues" evidence="1">
    <location>
        <begin position="388"/>
        <end position="415"/>
    </location>
</feature>
<feature type="compositionally biased region" description="Acidic residues" evidence="1">
    <location>
        <begin position="332"/>
        <end position="344"/>
    </location>
</feature>
<feature type="region of interest" description="Disordered" evidence="1">
    <location>
        <begin position="301"/>
        <end position="461"/>
    </location>
</feature>
<evidence type="ECO:0000256" key="1">
    <source>
        <dbReference type="SAM" id="MobiDB-lite"/>
    </source>
</evidence>
<keyword evidence="3" id="KW-1185">Reference proteome</keyword>
<evidence type="ECO:0000313" key="3">
    <source>
        <dbReference type="Proteomes" id="UP000324748"/>
    </source>
</evidence>
<proteinExistence type="predicted"/>
<accession>A0A5B0ME19</accession>
<organism evidence="2 3">
    <name type="scientific">Puccinia graminis f. sp. tritici</name>
    <dbReference type="NCBI Taxonomy" id="56615"/>
    <lineage>
        <taxon>Eukaryota</taxon>
        <taxon>Fungi</taxon>
        <taxon>Dikarya</taxon>
        <taxon>Basidiomycota</taxon>
        <taxon>Pucciniomycotina</taxon>
        <taxon>Pucciniomycetes</taxon>
        <taxon>Pucciniales</taxon>
        <taxon>Pucciniaceae</taxon>
        <taxon>Puccinia</taxon>
    </lineage>
</organism>
<feature type="region of interest" description="Disordered" evidence="1">
    <location>
        <begin position="1"/>
        <end position="43"/>
    </location>
</feature>
<reference evidence="2 3" key="1">
    <citation type="submission" date="2019-05" db="EMBL/GenBank/DDBJ databases">
        <title>Emergence of the Ug99 lineage of the wheat stem rust pathogen through somatic hybridization.</title>
        <authorList>
            <person name="Li F."/>
            <person name="Upadhyaya N.M."/>
            <person name="Sperschneider J."/>
            <person name="Matny O."/>
            <person name="Nguyen-Phuc H."/>
            <person name="Mago R."/>
            <person name="Raley C."/>
            <person name="Miller M.E."/>
            <person name="Silverstein K.A.T."/>
            <person name="Henningsen E."/>
            <person name="Hirsch C.D."/>
            <person name="Visser B."/>
            <person name="Pretorius Z.A."/>
            <person name="Steffenson B.J."/>
            <person name="Schwessinger B."/>
            <person name="Dodds P.N."/>
            <person name="Figueroa M."/>
        </authorList>
    </citation>
    <scope>NUCLEOTIDE SEQUENCE [LARGE SCALE GENOMIC DNA]</scope>
    <source>
        <strain evidence="2">21-0</strain>
    </source>
</reference>
<feature type="region of interest" description="Disordered" evidence="1">
    <location>
        <begin position="107"/>
        <end position="178"/>
    </location>
</feature>
<dbReference type="PANTHER" id="PTHR33324">
    <property type="entry name" value="EXPRESSED PROTEIN"/>
    <property type="match status" value="1"/>
</dbReference>
<comment type="caution">
    <text evidence="2">The sequence shown here is derived from an EMBL/GenBank/DDBJ whole genome shotgun (WGS) entry which is preliminary data.</text>
</comment>
<feature type="compositionally biased region" description="Basic residues" evidence="1">
    <location>
        <begin position="126"/>
        <end position="154"/>
    </location>
</feature>
<gene>
    <name evidence="2" type="ORF">PGT21_002708</name>
</gene>
<feature type="compositionally biased region" description="Basic and acidic residues" evidence="1">
    <location>
        <begin position="345"/>
        <end position="355"/>
    </location>
</feature>
<feature type="compositionally biased region" description="Basic and acidic residues" evidence="1">
    <location>
        <begin position="371"/>
        <end position="380"/>
    </location>
</feature>
<name>A0A5B0ME19_PUCGR</name>
<evidence type="ECO:0000313" key="2">
    <source>
        <dbReference type="EMBL" id="KAA1074363.1"/>
    </source>
</evidence>
<protein>
    <submittedName>
        <fullName evidence="2">Uncharacterized protein</fullName>
    </submittedName>
</protein>
<feature type="compositionally biased region" description="Basic and acidic residues" evidence="1">
    <location>
        <begin position="447"/>
        <end position="459"/>
    </location>
</feature>
<sequence length="598" mass="65684">MEMADDTLPDVPFPSTPTPGSNQETPQGQYIQLPRGWPPNSNATRFYNVPQHPSSAPPMLQLLPNQYSMMQGSPGNPMVLPATQYSNLPAGYHMVSQNFPGLQMASNEPLSQVTSTEDNTEVSTRGRGRGRGRGRARGGARGLGKGRGRGKGKSKGVDANAEPKTPKPWDTDAPEGGKSSVERIIDWLTVQGNYALWRGPSQSKKSQAEFIAEWLETKGCTGRNGKGVEQQIARLEKSFRDAMAYRSATGQGMMDSARQLQQLEAGEDQDENAIDHVAVATSKVEARIREICPFYDALEPVMGERPSSAPTYLSEQTEEDREDDITRALGLDDGEGTSDSDNLDVIERQPRRDSPDWDDDPALWDSQETQDTQRSDRRTESSIPAIDNTPQPSQNQRAPNARSGETTAALTPTIESSNSSKKRGSASTASSSPKKKSYAESISDRIFPSKEDMDKDRSDQLSLAKRRADTEDRLVDATASLAKSLTGDHAGPEQQKLAIIKTKLELEITKFEFARRQRNSEKDLVRENLKLDIEVARARAEVEEKKAATRNANALMRANMIQGFMQNTGFTYEAAVKATNDVMGAPPTANESSVEDRM</sequence>
<dbReference type="Proteomes" id="UP000324748">
    <property type="component" value="Unassembled WGS sequence"/>
</dbReference>
<dbReference type="PANTHER" id="PTHR33324:SF2">
    <property type="entry name" value="MYB_SANT-LIKE DNA-BINDING DOMAIN-CONTAINING PROTEIN"/>
    <property type="match status" value="1"/>
</dbReference>